<evidence type="ECO:0000256" key="9">
    <source>
        <dbReference type="RuleBase" id="RU003732"/>
    </source>
</evidence>
<keyword evidence="4 9" id="KW-0769">Symport</keyword>
<keyword evidence="2 9" id="KW-0813">Transport</keyword>
<reference evidence="11 12" key="1">
    <citation type="journal article" date="2016" name="Nat. Commun.">
        <title>Extremotolerant tardigrade genome and improved radiotolerance of human cultured cells by tardigrade-unique protein.</title>
        <authorList>
            <person name="Hashimoto T."/>
            <person name="Horikawa D.D."/>
            <person name="Saito Y."/>
            <person name="Kuwahara H."/>
            <person name="Kozuka-Hata H."/>
            <person name="Shin-I T."/>
            <person name="Minakuchi Y."/>
            <person name="Ohishi K."/>
            <person name="Motoyama A."/>
            <person name="Aizu T."/>
            <person name="Enomoto A."/>
            <person name="Kondo K."/>
            <person name="Tanaka S."/>
            <person name="Hara Y."/>
            <person name="Koshikawa S."/>
            <person name="Sagara H."/>
            <person name="Miura T."/>
            <person name="Yokobori S."/>
            <person name="Miyagawa K."/>
            <person name="Suzuki Y."/>
            <person name="Kubo T."/>
            <person name="Oyama M."/>
            <person name="Kohara Y."/>
            <person name="Fujiyama A."/>
            <person name="Arakawa K."/>
            <person name="Katayama T."/>
            <person name="Toyoda A."/>
            <person name="Kunieda T."/>
        </authorList>
    </citation>
    <scope>NUCLEOTIDE SEQUENCE [LARGE SCALE GENOMIC DNA]</scope>
    <source>
        <strain evidence="11 12">YOKOZUNA-1</strain>
    </source>
</reference>
<dbReference type="PRINTS" id="PR00176">
    <property type="entry name" value="NANEUSMPORT"/>
</dbReference>
<dbReference type="GO" id="GO:0046872">
    <property type="term" value="F:metal ion binding"/>
    <property type="evidence" value="ECO:0007669"/>
    <property type="project" value="UniProtKB-KW"/>
</dbReference>
<feature type="disulfide bond" evidence="8">
    <location>
        <begin position="185"/>
        <end position="194"/>
    </location>
</feature>
<feature type="binding site" evidence="7">
    <location>
        <position position="77"/>
    </location>
    <ligand>
        <name>Na(+)</name>
        <dbReference type="ChEBI" id="CHEBI:29101"/>
        <label>1</label>
    </ligand>
</feature>
<evidence type="ECO:0000313" key="11">
    <source>
        <dbReference type="EMBL" id="GAU94639.1"/>
    </source>
</evidence>
<dbReference type="GO" id="GO:0035725">
    <property type="term" value="P:sodium ion transmembrane transport"/>
    <property type="evidence" value="ECO:0007669"/>
    <property type="project" value="TreeGrafter"/>
</dbReference>
<feature type="binding site" evidence="7">
    <location>
        <position position="84"/>
    </location>
    <ligand>
        <name>Na(+)</name>
        <dbReference type="ChEBI" id="CHEBI:29101"/>
        <label>1</label>
    </ligand>
</feature>
<dbReference type="Pfam" id="PF00209">
    <property type="entry name" value="SNF"/>
    <property type="match status" value="1"/>
</dbReference>
<comment type="similarity">
    <text evidence="9">Belongs to the sodium:neurotransmitter symporter (SNF) (TC 2.A.22) family.</text>
</comment>
<dbReference type="InterPro" id="IPR037272">
    <property type="entry name" value="SNS_sf"/>
</dbReference>
<feature type="transmembrane region" description="Helical" evidence="10">
    <location>
        <begin position="381"/>
        <end position="406"/>
    </location>
</feature>
<keyword evidence="5 10" id="KW-1133">Transmembrane helix</keyword>
<dbReference type="InterPro" id="IPR000175">
    <property type="entry name" value="Na/ntran_symport"/>
</dbReference>
<evidence type="ECO:0000256" key="5">
    <source>
        <dbReference type="ARBA" id="ARBA00022989"/>
    </source>
</evidence>
<dbReference type="PANTHER" id="PTHR11616">
    <property type="entry name" value="SODIUM/CHLORIDE DEPENDENT TRANSPORTER"/>
    <property type="match status" value="1"/>
</dbReference>
<feature type="binding site" evidence="7">
    <location>
        <position position="334"/>
    </location>
    <ligand>
        <name>Na(+)</name>
        <dbReference type="ChEBI" id="CHEBI:29101"/>
        <label>1</label>
    </ligand>
</feature>
<keyword evidence="6 10" id="KW-0472">Membrane</keyword>
<dbReference type="SUPFAM" id="SSF161070">
    <property type="entry name" value="SNF-like"/>
    <property type="match status" value="1"/>
</dbReference>
<evidence type="ECO:0000313" key="12">
    <source>
        <dbReference type="Proteomes" id="UP000186922"/>
    </source>
</evidence>
<evidence type="ECO:0000256" key="6">
    <source>
        <dbReference type="ARBA" id="ARBA00023136"/>
    </source>
</evidence>
<name>A0A1D1UYD4_RAMVA</name>
<dbReference type="OrthoDB" id="6581954at2759"/>
<feature type="transmembrane region" description="Helical" evidence="10">
    <location>
        <begin position="69"/>
        <end position="88"/>
    </location>
</feature>
<dbReference type="PROSITE" id="PS00610">
    <property type="entry name" value="NA_NEUROTRAN_SYMP_1"/>
    <property type="match status" value="1"/>
</dbReference>
<dbReference type="EMBL" id="BDGG01000002">
    <property type="protein sequence ID" value="GAU94639.1"/>
    <property type="molecule type" value="Genomic_DNA"/>
</dbReference>
<dbReference type="GO" id="GO:0006865">
    <property type="term" value="P:amino acid transport"/>
    <property type="evidence" value="ECO:0007669"/>
    <property type="project" value="TreeGrafter"/>
</dbReference>
<dbReference type="PROSITE" id="PS50267">
    <property type="entry name" value="NA_NEUROTRAN_SYMP_3"/>
    <property type="match status" value="1"/>
</dbReference>
<keyword evidence="7" id="KW-0479">Metal-binding</keyword>
<comment type="caution">
    <text evidence="11">The sequence shown here is derived from an EMBL/GenBank/DDBJ whole genome shotgun (WGS) entry which is preliminary data.</text>
</comment>
<feature type="binding site" evidence="7">
    <location>
        <position position="452"/>
    </location>
    <ligand>
        <name>Na(+)</name>
        <dbReference type="ChEBI" id="CHEBI:29101"/>
        <label>1</label>
    </ligand>
</feature>
<comment type="subcellular location">
    <subcellularLocation>
        <location evidence="1">Membrane</location>
        <topology evidence="1">Multi-pass membrane protein</topology>
    </subcellularLocation>
</comment>
<dbReference type="STRING" id="947166.A0A1D1UYD4"/>
<organism evidence="11 12">
    <name type="scientific">Ramazzottius varieornatus</name>
    <name type="common">Water bear</name>
    <name type="synonym">Tardigrade</name>
    <dbReference type="NCBI Taxonomy" id="947166"/>
    <lineage>
        <taxon>Eukaryota</taxon>
        <taxon>Metazoa</taxon>
        <taxon>Ecdysozoa</taxon>
        <taxon>Tardigrada</taxon>
        <taxon>Eutardigrada</taxon>
        <taxon>Parachela</taxon>
        <taxon>Hypsibioidea</taxon>
        <taxon>Ramazzottiidae</taxon>
        <taxon>Ramazzottius</taxon>
    </lineage>
</organism>
<dbReference type="AlphaFoldDB" id="A0A1D1UYD4"/>
<feature type="transmembrane region" description="Helical" evidence="10">
    <location>
        <begin position="253"/>
        <end position="272"/>
    </location>
</feature>
<evidence type="ECO:0000256" key="7">
    <source>
        <dbReference type="PIRSR" id="PIRSR600175-1"/>
    </source>
</evidence>
<evidence type="ECO:0000256" key="2">
    <source>
        <dbReference type="ARBA" id="ARBA00022448"/>
    </source>
</evidence>
<feature type="transmembrane region" description="Helical" evidence="10">
    <location>
        <begin position="143"/>
        <end position="171"/>
    </location>
</feature>
<dbReference type="GO" id="GO:0005886">
    <property type="term" value="C:plasma membrane"/>
    <property type="evidence" value="ECO:0007669"/>
    <property type="project" value="TreeGrafter"/>
</dbReference>
<dbReference type="GO" id="GO:0015293">
    <property type="term" value="F:symporter activity"/>
    <property type="evidence" value="ECO:0007669"/>
    <property type="project" value="UniProtKB-KW"/>
</dbReference>
<feature type="transmembrane region" description="Helical" evidence="10">
    <location>
        <begin position="426"/>
        <end position="452"/>
    </location>
</feature>
<evidence type="ECO:0000256" key="1">
    <source>
        <dbReference type="ARBA" id="ARBA00004141"/>
    </source>
</evidence>
<proteinExistence type="inferred from homology"/>
<feature type="transmembrane region" description="Helical" evidence="10">
    <location>
        <begin position="284"/>
        <end position="311"/>
    </location>
</feature>
<sequence>MPQNISLMTFRSESQTADPLLPNGQHDNSLSSTVAVASSTAGHEAVLDEQTPVDAKDALKPRGQWASRYEFVLSHLGFCIGLGNVWRFPYICYKNGGGAFFIPYIICLCCAGIPVAFLEVALGQYFATGGISCWDICPLFRGIGYASTVILFWLNVYYIVVLAWGALYLFYCFCYIGYDLPWTTCNNEWNTPQCYANFSTDPHARFFSAPSGGGPNRSVLQHAPVDPATEFWEHKILNISDGIDNIGSLNGHLSLSLLIVWIVCFFCVWKGVRTAGKVVYVTAIFPYGMLALLVVRGMTLPGAFDGIYYYMKPDLSKLGDSSVWVDAGTQVFFSLTVGLSSLTGQPPIFQRAHSTCPGLQYDFAALSSYNAFNYNCYKHTLYLCTVDVLTSFFAGLAVFSVLGFMAEQLRVPIETVAESGPGLAFVVYPTAMAQMPGAIAWAIFFFVMLILLGLDTQVRRSTACS</sequence>
<keyword evidence="12" id="KW-1185">Reference proteome</keyword>
<feature type="binding site" evidence="7">
    <location>
        <position position="455"/>
    </location>
    <ligand>
        <name>Na(+)</name>
        <dbReference type="ChEBI" id="CHEBI:29101"/>
        <label>1</label>
    </ligand>
</feature>
<gene>
    <name evidence="11" type="primary">RvY_06373-1</name>
    <name evidence="11" type="synonym">RvY_06373.1</name>
    <name evidence="11" type="ORF">RvY_06373</name>
</gene>
<evidence type="ECO:0000256" key="4">
    <source>
        <dbReference type="ARBA" id="ARBA00022847"/>
    </source>
</evidence>
<dbReference type="Proteomes" id="UP000186922">
    <property type="component" value="Unassembled WGS sequence"/>
</dbReference>
<evidence type="ECO:0000256" key="8">
    <source>
        <dbReference type="PIRSR" id="PIRSR600175-2"/>
    </source>
</evidence>
<evidence type="ECO:0000256" key="3">
    <source>
        <dbReference type="ARBA" id="ARBA00022692"/>
    </source>
</evidence>
<protein>
    <recommendedName>
        <fullName evidence="9">Transporter</fullName>
    </recommendedName>
</protein>
<feature type="transmembrane region" description="Helical" evidence="10">
    <location>
        <begin position="323"/>
        <end position="342"/>
    </location>
</feature>
<keyword evidence="7" id="KW-0915">Sodium</keyword>
<keyword evidence="3 9" id="KW-0812">Transmembrane</keyword>
<dbReference type="PANTHER" id="PTHR11616:SF309">
    <property type="entry name" value="TRANSPORTER"/>
    <property type="match status" value="1"/>
</dbReference>
<keyword evidence="8" id="KW-1015">Disulfide bond</keyword>
<feature type="transmembrane region" description="Helical" evidence="10">
    <location>
        <begin position="100"/>
        <end position="122"/>
    </location>
</feature>
<accession>A0A1D1UYD4</accession>
<evidence type="ECO:0000256" key="10">
    <source>
        <dbReference type="SAM" id="Phobius"/>
    </source>
</evidence>